<dbReference type="Pfam" id="PF02518">
    <property type="entry name" value="HATPase_c"/>
    <property type="match status" value="1"/>
</dbReference>
<keyword evidence="6" id="KW-0902">Two-component regulatory system</keyword>
<dbReference type="PANTHER" id="PTHR43547">
    <property type="entry name" value="TWO-COMPONENT HISTIDINE KINASE"/>
    <property type="match status" value="1"/>
</dbReference>
<keyword evidence="8" id="KW-1133">Transmembrane helix</keyword>
<feature type="transmembrane region" description="Helical" evidence="8">
    <location>
        <begin position="92"/>
        <end position="109"/>
    </location>
</feature>
<dbReference type="EMBL" id="BDUD01000001">
    <property type="protein sequence ID" value="GBG18405.1"/>
    <property type="molecule type" value="Genomic_DNA"/>
</dbReference>
<comment type="caution">
    <text evidence="10">The sequence shown here is derived from an EMBL/GenBank/DDBJ whole genome shotgun (WGS) entry which is preliminary data.</text>
</comment>
<dbReference type="AlphaFoldDB" id="A0A2R5FJE7"/>
<gene>
    <name evidence="10" type="ORF">NIES4072_20700</name>
</gene>
<dbReference type="InterPro" id="IPR003594">
    <property type="entry name" value="HATPase_dom"/>
</dbReference>
<dbReference type="PRINTS" id="PR00344">
    <property type="entry name" value="BCTRLSENSOR"/>
</dbReference>
<keyword evidence="3" id="KW-0597">Phosphoprotein</keyword>
<dbReference type="CDD" id="cd00082">
    <property type="entry name" value="HisKA"/>
    <property type="match status" value="1"/>
</dbReference>
<evidence type="ECO:0000256" key="1">
    <source>
        <dbReference type="ARBA" id="ARBA00000085"/>
    </source>
</evidence>
<dbReference type="Pfam" id="PF00512">
    <property type="entry name" value="HisKA"/>
    <property type="match status" value="1"/>
</dbReference>
<dbReference type="GO" id="GO:0000155">
    <property type="term" value="F:phosphorelay sensor kinase activity"/>
    <property type="evidence" value="ECO:0007669"/>
    <property type="project" value="InterPro"/>
</dbReference>
<dbReference type="InterPro" id="IPR004358">
    <property type="entry name" value="Sig_transdc_His_kin-like_C"/>
</dbReference>
<dbReference type="InterPro" id="IPR003661">
    <property type="entry name" value="HisK_dim/P_dom"/>
</dbReference>
<evidence type="ECO:0000256" key="7">
    <source>
        <dbReference type="ARBA" id="ARBA00055745"/>
    </source>
</evidence>
<dbReference type="Proteomes" id="UP000245124">
    <property type="component" value="Unassembled WGS sequence"/>
</dbReference>
<feature type="transmembrane region" description="Helical" evidence="8">
    <location>
        <begin position="21"/>
        <end position="39"/>
    </location>
</feature>
<keyword evidence="8" id="KW-0812">Transmembrane</keyword>
<comment type="catalytic activity">
    <reaction evidence="1">
        <text>ATP + protein L-histidine = ADP + protein N-phospho-L-histidine.</text>
        <dbReference type="EC" id="2.7.13.3"/>
    </reaction>
</comment>
<evidence type="ECO:0000256" key="5">
    <source>
        <dbReference type="ARBA" id="ARBA00022777"/>
    </source>
</evidence>
<dbReference type="InterPro" id="IPR036097">
    <property type="entry name" value="HisK_dim/P_sf"/>
</dbReference>
<proteinExistence type="predicted"/>
<keyword evidence="5 10" id="KW-0418">Kinase</keyword>
<dbReference type="FunFam" id="3.30.565.10:FF:000006">
    <property type="entry name" value="Sensor histidine kinase WalK"/>
    <property type="match status" value="1"/>
</dbReference>
<dbReference type="SMART" id="SM00387">
    <property type="entry name" value="HATPase_c"/>
    <property type="match status" value="1"/>
</dbReference>
<keyword evidence="8" id="KW-0472">Membrane</keyword>
<dbReference type="SMART" id="SM00388">
    <property type="entry name" value="HisKA"/>
    <property type="match status" value="1"/>
</dbReference>
<evidence type="ECO:0000256" key="4">
    <source>
        <dbReference type="ARBA" id="ARBA00022679"/>
    </source>
</evidence>
<evidence type="ECO:0000256" key="8">
    <source>
        <dbReference type="SAM" id="Phobius"/>
    </source>
</evidence>
<feature type="transmembrane region" description="Helical" evidence="8">
    <location>
        <begin position="59"/>
        <end position="80"/>
    </location>
</feature>
<dbReference type="EC" id="2.7.13.3" evidence="2"/>
<dbReference type="Gene3D" id="1.10.287.130">
    <property type="match status" value="1"/>
</dbReference>
<organism evidence="10 11">
    <name type="scientific">Nostoc commune NIES-4072</name>
    <dbReference type="NCBI Taxonomy" id="2005467"/>
    <lineage>
        <taxon>Bacteria</taxon>
        <taxon>Bacillati</taxon>
        <taxon>Cyanobacteriota</taxon>
        <taxon>Cyanophyceae</taxon>
        <taxon>Nostocales</taxon>
        <taxon>Nostocaceae</taxon>
        <taxon>Nostoc</taxon>
    </lineage>
</organism>
<evidence type="ECO:0000313" key="10">
    <source>
        <dbReference type="EMBL" id="GBG18405.1"/>
    </source>
</evidence>
<dbReference type="CDD" id="cd00075">
    <property type="entry name" value="HATPase"/>
    <property type="match status" value="1"/>
</dbReference>
<evidence type="ECO:0000256" key="2">
    <source>
        <dbReference type="ARBA" id="ARBA00012438"/>
    </source>
</evidence>
<evidence type="ECO:0000313" key="11">
    <source>
        <dbReference type="Proteomes" id="UP000245124"/>
    </source>
</evidence>
<reference evidence="10 11" key="1">
    <citation type="submission" date="2017-06" db="EMBL/GenBank/DDBJ databases">
        <title>Genome sequencing of cyanobaciteial culture collection at National Institute for Environmental Studies (NIES).</title>
        <authorList>
            <person name="Hirose Y."/>
            <person name="Shimura Y."/>
            <person name="Fujisawa T."/>
            <person name="Nakamura Y."/>
            <person name="Kawachi M."/>
        </authorList>
    </citation>
    <scope>NUCLEOTIDE SEQUENCE [LARGE SCALE GENOMIC DNA]</scope>
    <source>
        <strain evidence="10 11">NIES-4072</strain>
    </source>
</reference>
<feature type="domain" description="Histidine kinase" evidence="9">
    <location>
        <begin position="142"/>
        <end position="363"/>
    </location>
</feature>
<keyword evidence="11" id="KW-1185">Reference proteome</keyword>
<dbReference type="InterPro" id="IPR005467">
    <property type="entry name" value="His_kinase_dom"/>
</dbReference>
<dbReference type="PANTHER" id="PTHR43547:SF2">
    <property type="entry name" value="HYBRID SIGNAL TRANSDUCTION HISTIDINE KINASE C"/>
    <property type="match status" value="1"/>
</dbReference>
<evidence type="ECO:0000256" key="6">
    <source>
        <dbReference type="ARBA" id="ARBA00023012"/>
    </source>
</evidence>
<dbReference type="Gene3D" id="3.30.565.10">
    <property type="entry name" value="Histidine kinase-like ATPase, C-terminal domain"/>
    <property type="match status" value="1"/>
</dbReference>
<comment type="function">
    <text evidence="7">Photoreceptor which exists in two forms that are reversibly interconvertible by light: the R form that absorbs maximally in the red region of the spectrum and the FR form that absorbs maximally in the far-red region.</text>
</comment>
<keyword evidence="4" id="KW-0808">Transferase</keyword>
<evidence type="ECO:0000259" key="9">
    <source>
        <dbReference type="PROSITE" id="PS50109"/>
    </source>
</evidence>
<evidence type="ECO:0000256" key="3">
    <source>
        <dbReference type="ARBA" id="ARBA00022553"/>
    </source>
</evidence>
<dbReference type="SUPFAM" id="SSF47384">
    <property type="entry name" value="Homodimeric domain of signal transducing histidine kinase"/>
    <property type="match status" value="1"/>
</dbReference>
<sequence length="367" mass="40735">MKILNRLVATKEAINERRETYGLIAIAFAIVISLEYLTPPEYVFGYLYTGTILLADSRLNRGAVLGITFAATGLTLLNLFVPGGEMINSPTLANRLIAVLALVVTGWLSDRNHRNEEAIAYTQAQLRSQEQLATMREDFVSTLTHDLKTPLLGAIETLKYLQNEQFGEITPMQAKVLQTMARSHRSTLQLVQTLLDVYRNDAEGLKLQLSPVNLATVAQEVIATLTELAKTRQVYISLHYGESDFRSFLWVNGDPLQLGRVFTNLLSNGINHTPRGGKVEVVLESYSSDQVVKILDTGSGITEEELPYLFERFYQGHSDRHVCGSGLGLYLTRQIITAHGGTIWAENRSPRGALFGFRLPACPPPGR</sequence>
<dbReference type="PROSITE" id="PS50109">
    <property type="entry name" value="HIS_KIN"/>
    <property type="match status" value="1"/>
</dbReference>
<dbReference type="OrthoDB" id="418136at2"/>
<accession>A0A2R5FJE7</accession>
<dbReference type="InterPro" id="IPR036890">
    <property type="entry name" value="HATPase_C_sf"/>
</dbReference>
<name>A0A2R5FJE7_NOSCO</name>
<dbReference type="SUPFAM" id="SSF55874">
    <property type="entry name" value="ATPase domain of HSP90 chaperone/DNA topoisomerase II/histidine kinase"/>
    <property type="match status" value="1"/>
</dbReference>
<dbReference type="RefSeq" id="WP_109008425.1">
    <property type="nucleotide sequence ID" value="NZ_BDUD01000001.1"/>
</dbReference>
<protein>
    <recommendedName>
        <fullName evidence="2">histidine kinase</fullName>
        <ecNumber evidence="2">2.7.13.3</ecNumber>
    </recommendedName>
</protein>